<reference evidence="2 3" key="1">
    <citation type="submission" date="2024-02" db="EMBL/GenBank/DDBJ databases">
        <authorList>
            <person name="Chen Y."/>
            <person name="Shah S."/>
            <person name="Dougan E. K."/>
            <person name="Thang M."/>
            <person name="Chan C."/>
        </authorList>
    </citation>
    <scope>NUCLEOTIDE SEQUENCE [LARGE SCALE GENOMIC DNA]</scope>
</reference>
<dbReference type="Proteomes" id="UP001642484">
    <property type="component" value="Unassembled WGS sequence"/>
</dbReference>
<organism evidence="2 3">
    <name type="scientific">Durusdinium trenchii</name>
    <dbReference type="NCBI Taxonomy" id="1381693"/>
    <lineage>
        <taxon>Eukaryota</taxon>
        <taxon>Sar</taxon>
        <taxon>Alveolata</taxon>
        <taxon>Dinophyceae</taxon>
        <taxon>Suessiales</taxon>
        <taxon>Symbiodiniaceae</taxon>
        <taxon>Durusdinium</taxon>
    </lineage>
</organism>
<protein>
    <recommendedName>
        <fullName evidence="4">C3H1-type domain-containing protein</fullName>
    </recommendedName>
</protein>
<accession>A0ABP0Q5V6</accession>
<evidence type="ECO:0000256" key="1">
    <source>
        <dbReference type="SAM" id="MobiDB-lite"/>
    </source>
</evidence>
<name>A0ABP0Q5V6_9DINO</name>
<sequence>MPSEHDREAVDEASSPSSAGQFVAKVNRLSLGSSSDSEGERPARNGCPRADASQEAPSFRTLTAATNADDLAPSAFSGAEAHVSGTCRPCVFHPSAVGCSLADRCCYCHESHVTRRSSVRGIRKHTRERIKERVLPLLAPPRELDAVREQLQLEALRHPWARRLIHKCLEKPPDQLQ</sequence>
<evidence type="ECO:0000313" key="2">
    <source>
        <dbReference type="EMBL" id="CAK9083596.1"/>
    </source>
</evidence>
<evidence type="ECO:0000313" key="3">
    <source>
        <dbReference type="Proteomes" id="UP001642484"/>
    </source>
</evidence>
<proteinExistence type="predicted"/>
<evidence type="ECO:0008006" key="4">
    <source>
        <dbReference type="Google" id="ProtNLM"/>
    </source>
</evidence>
<dbReference type="EMBL" id="CAXAMN010024073">
    <property type="protein sequence ID" value="CAK9083596.1"/>
    <property type="molecule type" value="Genomic_DNA"/>
</dbReference>
<feature type="region of interest" description="Disordered" evidence="1">
    <location>
        <begin position="1"/>
        <end position="57"/>
    </location>
</feature>
<feature type="compositionally biased region" description="Basic and acidic residues" evidence="1">
    <location>
        <begin position="1"/>
        <end position="10"/>
    </location>
</feature>
<keyword evidence="3" id="KW-1185">Reference proteome</keyword>
<comment type="caution">
    <text evidence="2">The sequence shown here is derived from an EMBL/GenBank/DDBJ whole genome shotgun (WGS) entry which is preliminary data.</text>
</comment>
<gene>
    <name evidence="2" type="ORF">CCMP2556_LOCUS40739</name>
</gene>